<dbReference type="RefSeq" id="WP_102951423.1">
    <property type="nucleotide sequence ID" value="NZ_CP024847.1"/>
</dbReference>
<organism evidence="17 18">
    <name type="scientific">Aquella oligotrophica</name>
    <dbReference type="NCBI Taxonomy" id="2067065"/>
    <lineage>
        <taxon>Bacteria</taxon>
        <taxon>Pseudomonadati</taxon>
        <taxon>Pseudomonadota</taxon>
        <taxon>Betaproteobacteria</taxon>
        <taxon>Neisseriales</taxon>
        <taxon>Neisseriaceae</taxon>
        <taxon>Aquella</taxon>
    </lineage>
</organism>
<reference evidence="18" key="1">
    <citation type="submission" date="2017-11" db="EMBL/GenBank/DDBJ databases">
        <authorList>
            <person name="Chan K.G."/>
            <person name="Lee L.S."/>
        </authorList>
    </citation>
    <scope>NUCLEOTIDE SEQUENCE [LARGE SCALE GENOMIC DNA]</scope>
    <source>
        <strain evidence="18">DSM 100970</strain>
    </source>
</reference>
<evidence type="ECO:0000256" key="8">
    <source>
        <dbReference type="ARBA" id="ARBA00022490"/>
    </source>
</evidence>
<evidence type="ECO:0000256" key="10">
    <source>
        <dbReference type="ARBA" id="ARBA00022741"/>
    </source>
</evidence>
<keyword evidence="18" id="KW-1185">Reference proteome</keyword>
<dbReference type="GO" id="GO:0015937">
    <property type="term" value="P:coenzyme A biosynthetic process"/>
    <property type="evidence" value="ECO:0007669"/>
    <property type="project" value="UniProtKB-UniPathway"/>
</dbReference>
<dbReference type="GO" id="GO:0005524">
    <property type="term" value="F:ATP binding"/>
    <property type="evidence" value="ECO:0007669"/>
    <property type="project" value="UniProtKB-KW"/>
</dbReference>
<evidence type="ECO:0000256" key="7">
    <source>
        <dbReference type="ARBA" id="ARBA00012102"/>
    </source>
</evidence>
<comment type="pathway">
    <text evidence="5">Cofactor biosynthesis; coenzyme A biosynthesis; CoA from (R)-pantothenate: step 1/5.</text>
</comment>
<comment type="subcellular location">
    <subcellularLocation>
        <location evidence="4">Cytoplasm</location>
    </subcellularLocation>
</comment>
<evidence type="ECO:0000256" key="3">
    <source>
        <dbReference type="ARBA" id="ARBA00001972"/>
    </source>
</evidence>
<evidence type="ECO:0000256" key="2">
    <source>
        <dbReference type="ARBA" id="ARBA00001958"/>
    </source>
</evidence>
<dbReference type="OrthoDB" id="9804707at2"/>
<evidence type="ECO:0000256" key="13">
    <source>
        <dbReference type="ARBA" id="ARBA00022958"/>
    </source>
</evidence>
<evidence type="ECO:0000256" key="1">
    <source>
        <dbReference type="ARBA" id="ARBA00001206"/>
    </source>
</evidence>
<evidence type="ECO:0000256" key="14">
    <source>
        <dbReference type="ARBA" id="ARBA00022993"/>
    </source>
</evidence>
<dbReference type="EMBL" id="CP024847">
    <property type="protein sequence ID" value="AUR52127.1"/>
    <property type="molecule type" value="Genomic_DNA"/>
</dbReference>
<evidence type="ECO:0000256" key="16">
    <source>
        <dbReference type="ARBA" id="ARBA00040883"/>
    </source>
</evidence>
<protein>
    <recommendedName>
        <fullName evidence="16">Type III pantothenate kinase</fullName>
        <ecNumber evidence="7">2.7.1.33</ecNumber>
    </recommendedName>
</protein>
<gene>
    <name evidence="17" type="ORF">CUN60_07365</name>
</gene>
<dbReference type="GO" id="GO:0004594">
    <property type="term" value="F:pantothenate kinase activity"/>
    <property type="evidence" value="ECO:0007669"/>
    <property type="project" value="UniProtKB-EC"/>
</dbReference>
<dbReference type="PANTHER" id="PTHR34265:SF1">
    <property type="entry name" value="TYPE III PANTOTHENATE KINASE"/>
    <property type="match status" value="1"/>
</dbReference>
<evidence type="ECO:0000256" key="11">
    <source>
        <dbReference type="ARBA" id="ARBA00022777"/>
    </source>
</evidence>
<evidence type="ECO:0000256" key="6">
    <source>
        <dbReference type="ARBA" id="ARBA00011738"/>
    </source>
</evidence>
<dbReference type="EC" id="2.7.1.33" evidence="7"/>
<dbReference type="Gene3D" id="3.30.420.40">
    <property type="match status" value="2"/>
</dbReference>
<dbReference type="NCBIfam" id="TIGR00671">
    <property type="entry name" value="baf"/>
    <property type="match status" value="1"/>
</dbReference>
<evidence type="ECO:0000313" key="18">
    <source>
        <dbReference type="Proteomes" id="UP000236655"/>
    </source>
</evidence>
<keyword evidence="10" id="KW-0547">Nucleotide-binding</keyword>
<accession>A0A2I7N6M4</accession>
<dbReference type="GO" id="GO:0005737">
    <property type="term" value="C:cytoplasm"/>
    <property type="evidence" value="ECO:0007669"/>
    <property type="project" value="UniProtKB-SubCell"/>
</dbReference>
<comment type="cofactor">
    <cofactor evidence="3">
        <name>NH4(+)</name>
        <dbReference type="ChEBI" id="CHEBI:28938"/>
    </cofactor>
</comment>
<keyword evidence="8" id="KW-0963">Cytoplasm</keyword>
<keyword evidence="13" id="KW-0630">Potassium</keyword>
<dbReference type="SUPFAM" id="SSF53067">
    <property type="entry name" value="Actin-like ATPase domain"/>
    <property type="match status" value="1"/>
</dbReference>
<dbReference type="UniPathway" id="UPA00241">
    <property type="reaction ID" value="UER00352"/>
</dbReference>
<evidence type="ECO:0000256" key="12">
    <source>
        <dbReference type="ARBA" id="ARBA00022840"/>
    </source>
</evidence>
<evidence type="ECO:0000256" key="15">
    <source>
        <dbReference type="ARBA" id="ARBA00038036"/>
    </source>
</evidence>
<dbReference type="AlphaFoldDB" id="A0A2I7N6M4"/>
<evidence type="ECO:0000313" key="17">
    <source>
        <dbReference type="EMBL" id="AUR52127.1"/>
    </source>
</evidence>
<comment type="catalytic activity">
    <reaction evidence="1">
        <text>(R)-pantothenate + ATP = (R)-4'-phosphopantothenate + ADP + H(+)</text>
        <dbReference type="Rhea" id="RHEA:16373"/>
        <dbReference type="ChEBI" id="CHEBI:10986"/>
        <dbReference type="ChEBI" id="CHEBI:15378"/>
        <dbReference type="ChEBI" id="CHEBI:29032"/>
        <dbReference type="ChEBI" id="CHEBI:30616"/>
        <dbReference type="ChEBI" id="CHEBI:456216"/>
        <dbReference type="EC" id="2.7.1.33"/>
    </reaction>
</comment>
<sequence>MKLNNYKIGIDIGNSSTKINLNLEKTLAINNDQLLTNEISPDKLLKGQLQTYDEFLVSISSVNDEQKTKEISQKIINALPSANVKTTLWDSKTILEISGLVNASQLYHFGTDRALRIYYLNKLERGSAKISCGCGSAFTVEVVQNGYLIESCILPGLTMQLESLHQKTAKLPLILAEQILDELASTALFSTNYSIINGVIKSYTAIIERLLLEYKPNQLILSGGYAPLLKSFFANNRLISATRSLESEVLIQLL</sequence>
<evidence type="ECO:0000256" key="4">
    <source>
        <dbReference type="ARBA" id="ARBA00004496"/>
    </source>
</evidence>
<dbReference type="InterPro" id="IPR004619">
    <property type="entry name" value="Type_III_PanK"/>
</dbReference>
<keyword evidence="12" id="KW-0067">ATP-binding</keyword>
<keyword evidence="14" id="KW-0173">Coenzyme A biosynthesis</keyword>
<keyword evidence="9" id="KW-0808">Transferase</keyword>
<comment type="cofactor">
    <cofactor evidence="2">
        <name>K(+)</name>
        <dbReference type="ChEBI" id="CHEBI:29103"/>
    </cofactor>
</comment>
<dbReference type="Proteomes" id="UP000236655">
    <property type="component" value="Chromosome"/>
</dbReference>
<comment type="subunit">
    <text evidence="6">Homodimer.</text>
</comment>
<dbReference type="Pfam" id="PF03309">
    <property type="entry name" value="Pan_kinase"/>
    <property type="match status" value="1"/>
</dbReference>
<dbReference type="PANTHER" id="PTHR34265">
    <property type="entry name" value="TYPE III PANTOTHENATE KINASE"/>
    <property type="match status" value="1"/>
</dbReference>
<proteinExistence type="inferred from homology"/>
<comment type="similarity">
    <text evidence="15">Belongs to the type III pantothenate kinase family.</text>
</comment>
<name>A0A2I7N6M4_9NEIS</name>
<evidence type="ECO:0000256" key="9">
    <source>
        <dbReference type="ARBA" id="ARBA00022679"/>
    </source>
</evidence>
<dbReference type="KEGG" id="nba:CUN60_07365"/>
<evidence type="ECO:0000256" key="5">
    <source>
        <dbReference type="ARBA" id="ARBA00005225"/>
    </source>
</evidence>
<keyword evidence="11" id="KW-0418">Kinase</keyword>
<dbReference type="InterPro" id="IPR043129">
    <property type="entry name" value="ATPase_NBD"/>
</dbReference>